<dbReference type="PANTHER" id="PTHR46517">
    <property type="entry name" value="FRUCTOSE-2,6-BISPHOSPHATASE TIGAR"/>
    <property type="match status" value="1"/>
</dbReference>
<name>A0A2S3QY36_VIBVL</name>
<dbReference type="RefSeq" id="WP_072610354.1">
    <property type="nucleotide sequence ID" value="NZ_JASMUA010000001.1"/>
</dbReference>
<dbReference type="SUPFAM" id="SSF53254">
    <property type="entry name" value="Phosphoglycerate mutase-like"/>
    <property type="match status" value="1"/>
</dbReference>
<proteinExistence type="predicted"/>
<evidence type="ECO:0000313" key="4">
    <source>
        <dbReference type="EMBL" id="POB43865.1"/>
    </source>
</evidence>
<dbReference type="InterPro" id="IPR001345">
    <property type="entry name" value="PG/BPGM_mutase_AS"/>
</dbReference>
<feature type="active site" description="Proton donor/acceptor" evidence="2">
    <location>
        <position position="88"/>
    </location>
</feature>
<dbReference type="GO" id="GO:0004331">
    <property type="term" value="F:fructose-2,6-bisphosphate 2-phosphatase activity"/>
    <property type="evidence" value="ECO:0007669"/>
    <property type="project" value="TreeGrafter"/>
</dbReference>
<dbReference type="PANTHER" id="PTHR46517:SF1">
    <property type="entry name" value="FRUCTOSE-2,6-BISPHOSPHATASE TIGAR"/>
    <property type="match status" value="1"/>
</dbReference>
<dbReference type="AlphaFoldDB" id="A0A2S3QY36"/>
<organism evidence="4 5">
    <name type="scientific">Vibrio vulnificus</name>
    <dbReference type="NCBI Taxonomy" id="672"/>
    <lineage>
        <taxon>Bacteria</taxon>
        <taxon>Pseudomonadati</taxon>
        <taxon>Pseudomonadota</taxon>
        <taxon>Gammaproteobacteria</taxon>
        <taxon>Vibrionales</taxon>
        <taxon>Vibrionaceae</taxon>
        <taxon>Vibrio</taxon>
    </lineage>
</organism>
<dbReference type="EMBL" id="PDGH01000126">
    <property type="protein sequence ID" value="POB43865.1"/>
    <property type="molecule type" value="Genomic_DNA"/>
</dbReference>
<dbReference type="InterPro" id="IPR051695">
    <property type="entry name" value="Phosphoglycerate_Mutase"/>
</dbReference>
<dbReference type="InterPro" id="IPR029033">
    <property type="entry name" value="His_PPase_superfam"/>
</dbReference>
<evidence type="ECO:0000313" key="5">
    <source>
        <dbReference type="Proteomes" id="UP000237466"/>
    </source>
</evidence>
<sequence>MRQFFILRHGQTQFNAEQKLQGHCNSPLTEKGQHQALSVGRVLQAHLESGSYRVYSSSLGRALQTAEIVCQQLGYAVDEIIADDRLKEFSLGDWEQKTLPELQATRPDLLDEADWYLQAPNSERYEQVQQRLSQWLETLPETGRFVVVSHGLTGIVLRGMLLGLDYQQVWQQDLPQDAFFKIEKGQVERIDCPLVDLETLVMPA</sequence>
<reference evidence="4 5" key="1">
    <citation type="journal article" date="2018" name="Front. Microbiol.">
        <title>Phylogeny of Vibrio vulnificus from the Analysis of the Core-Genome: Implications for Intra-Species Taxonomy.</title>
        <authorList>
            <person name="Roig F.J."/>
            <person name="Gonzalez-Candelas F."/>
            <person name="Sanjuan E."/>
            <person name="Fouz B."/>
            <person name="Feil E.J."/>
            <person name="Llorens C."/>
            <person name="Baker-Austin C."/>
            <person name="Oliver J.D."/>
            <person name="Danin-Poleg Y."/>
            <person name="Gibas C.J."/>
            <person name="Kashi Y."/>
            <person name="Gulig P.A."/>
            <person name="Morrison S.S."/>
            <person name="Amaro C."/>
        </authorList>
    </citation>
    <scope>NUCLEOTIDE SEQUENCE [LARGE SCALE GENOMIC DNA]</scope>
    <source>
        <strain evidence="4 5">CECT4608</strain>
    </source>
</reference>
<dbReference type="PIRSF" id="PIRSF000709">
    <property type="entry name" value="6PFK_2-Ptase"/>
    <property type="match status" value="1"/>
</dbReference>
<dbReference type="CDD" id="cd07067">
    <property type="entry name" value="HP_PGM_like"/>
    <property type="match status" value="1"/>
</dbReference>
<evidence type="ECO:0000256" key="1">
    <source>
        <dbReference type="ARBA" id="ARBA00022801"/>
    </source>
</evidence>
<protein>
    <submittedName>
        <fullName evidence="4">Histidine phosphatase family protein</fullName>
    </submittedName>
</protein>
<evidence type="ECO:0000256" key="3">
    <source>
        <dbReference type="PIRSR" id="PIRSR613078-2"/>
    </source>
</evidence>
<dbReference type="GO" id="GO:0005829">
    <property type="term" value="C:cytosol"/>
    <property type="evidence" value="ECO:0007669"/>
    <property type="project" value="TreeGrafter"/>
</dbReference>
<dbReference type="Pfam" id="PF00300">
    <property type="entry name" value="His_Phos_1"/>
    <property type="match status" value="1"/>
</dbReference>
<dbReference type="PROSITE" id="PS00175">
    <property type="entry name" value="PG_MUTASE"/>
    <property type="match status" value="1"/>
</dbReference>
<accession>A0A2S3QY36</accession>
<feature type="binding site" evidence="3">
    <location>
        <begin position="8"/>
        <end position="15"/>
    </location>
    <ligand>
        <name>substrate</name>
    </ligand>
</feature>
<dbReference type="GO" id="GO:0043456">
    <property type="term" value="P:regulation of pentose-phosphate shunt"/>
    <property type="evidence" value="ECO:0007669"/>
    <property type="project" value="TreeGrafter"/>
</dbReference>
<dbReference type="Proteomes" id="UP000237466">
    <property type="component" value="Unassembled WGS sequence"/>
</dbReference>
<dbReference type="Gene3D" id="3.40.50.1240">
    <property type="entry name" value="Phosphoglycerate mutase-like"/>
    <property type="match status" value="1"/>
</dbReference>
<keyword evidence="1" id="KW-0378">Hydrolase</keyword>
<feature type="binding site" evidence="3">
    <location>
        <position position="61"/>
    </location>
    <ligand>
        <name>substrate</name>
    </ligand>
</feature>
<gene>
    <name evidence="4" type="ORF">CRN52_19220</name>
</gene>
<comment type="caution">
    <text evidence="4">The sequence shown here is derived from an EMBL/GenBank/DDBJ whole genome shotgun (WGS) entry which is preliminary data.</text>
</comment>
<dbReference type="InterPro" id="IPR013078">
    <property type="entry name" value="His_Pase_superF_clade-1"/>
</dbReference>
<evidence type="ECO:0000256" key="2">
    <source>
        <dbReference type="PIRSR" id="PIRSR613078-1"/>
    </source>
</evidence>
<dbReference type="GO" id="GO:0045820">
    <property type="term" value="P:negative regulation of glycolytic process"/>
    <property type="evidence" value="ECO:0007669"/>
    <property type="project" value="TreeGrafter"/>
</dbReference>
<dbReference type="SMART" id="SM00855">
    <property type="entry name" value="PGAM"/>
    <property type="match status" value="1"/>
</dbReference>
<feature type="active site" description="Tele-phosphohistidine intermediate" evidence="2">
    <location>
        <position position="9"/>
    </location>
</feature>